<dbReference type="Proteomes" id="UP000033393">
    <property type="component" value="Unassembled WGS sequence"/>
</dbReference>
<dbReference type="AlphaFoldDB" id="A0A0F0H5R8"/>
<gene>
    <name evidence="1" type="ORF">UK23_15600</name>
</gene>
<sequence>MNAIAPAIIAAVAALLGATLGALVEPIKLSAARRARIRQERLERCAETAHEARGLAIAVNRRHRGEHIGGGQDDWTEIAEQHHVARAKLRTITAVLKMLGPDELAEAAVKVHAADETLSVGRFEESPAAPDGRPISIPPQLLAFRDALDAAVSDFADIARRHV</sequence>
<accession>A0A0F0H5R8</accession>
<comment type="caution">
    <text evidence="1">The sequence shown here is derived from an EMBL/GenBank/DDBJ whole genome shotgun (WGS) entry which is preliminary data.</text>
</comment>
<evidence type="ECO:0000313" key="2">
    <source>
        <dbReference type="Proteomes" id="UP000033393"/>
    </source>
</evidence>
<dbReference type="PATRIC" id="fig|68170.10.peg.3943"/>
<dbReference type="OrthoDB" id="9984237at2"/>
<proteinExistence type="predicted"/>
<dbReference type="EMBL" id="JYJG01000095">
    <property type="protein sequence ID" value="KJK48938.1"/>
    <property type="molecule type" value="Genomic_DNA"/>
</dbReference>
<keyword evidence="2" id="KW-1185">Reference proteome</keyword>
<organism evidence="1 2">
    <name type="scientific">Lentzea aerocolonigenes</name>
    <name type="common">Lechevalieria aerocolonigenes</name>
    <name type="synonym">Saccharothrix aerocolonigenes</name>
    <dbReference type="NCBI Taxonomy" id="68170"/>
    <lineage>
        <taxon>Bacteria</taxon>
        <taxon>Bacillati</taxon>
        <taxon>Actinomycetota</taxon>
        <taxon>Actinomycetes</taxon>
        <taxon>Pseudonocardiales</taxon>
        <taxon>Pseudonocardiaceae</taxon>
        <taxon>Lentzea</taxon>
    </lineage>
</organism>
<evidence type="ECO:0000313" key="1">
    <source>
        <dbReference type="EMBL" id="KJK48938.1"/>
    </source>
</evidence>
<dbReference type="RefSeq" id="WP_045312232.1">
    <property type="nucleotide sequence ID" value="NZ_JYJG01000095.1"/>
</dbReference>
<name>A0A0F0H5R8_LENAE</name>
<reference evidence="1 2" key="1">
    <citation type="submission" date="2015-02" db="EMBL/GenBank/DDBJ databases">
        <authorList>
            <person name="Ju K.-S."/>
            <person name="Doroghazi J.R."/>
            <person name="Metcalf W."/>
        </authorList>
    </citation>
    <scope>NUCLEOTIDE SEQUENCE [LARGE SCALE GENOMIC DNA]</scope>
    <source>
        <strain evidence="1 2">NRRL B-16140</strain>
    </source>
</reference>
<protein>
    <submittedName>
        <fullName evidence="1">Uncharacterized protein</fullName>
    </submittedName>
</protein>